<evidence type="ECO:0000256" key="3">
    <source>
        <dbReference type="PROSITE-ProRule" id="PRU00703"/>
    </source>
</evidence>
<keyword evidence="6" id="KW-1185">Reference proteome</keyword>
<dbReference type="Pfam" id="PF00571">
    <property type="entry name" value="CBS"/>
    <property type="match status" value="2"/>
</dbReference>
<dbReference type="OrthoDB" id="8919at2157"/>
<organism evidence="5 6">
    <name type="scientific">Methanofollis tationis</name>
    <dbReference type="NCBI Taxonomy" id="81417"/>
    <lineage>
        <taxon>Archaea</taxon>
        <taxon>Methanobacteriati</taxon>
        <taxon>Methanobacteriota</taxon>
        <taxon>Stenosarchaea group</taxon>
        <taxon>Methanomicrobia</taxon>
        <taxon>Methanomicrobiales</taxon>
        <taxon>Methanomicrobiaceae</taxon>
        <taxon>Methanofollis</taxon>
    </lineage>
</organism>
<keyword evidence="1 3" id="KW-0129">CBS domain</keyword>
<dbReference type="EMBL" id="JABXWR010000001">
    <property type="protein sequence ID" value="NVO67066.1"/>
    <property type="molecule type" value="Genomic_DNA"/>
</dbReference>
<keyword evidence="2" id="KW-0486">Methionine biosynthesis</keyword>
<dbReference type="Proteomes" id="UP000570823">
    <property type="component" value="Unassembled WGS sequence"/>
</dbReference>
<protein>
    <submittedName>
        <fullName evidence="5">CBS domain-containing protein</fullName>
    </submittedName>
</protein>
<dbReference type="PANTHER" id="PTHR43080">
    <property type="entry name" value="CBS DOMAIN-CONTAINING PROTEIN CBSX3, MITOCHONDRIAL"/>
    <property type="match status" value="1"/>
</dbReference>
<sequence>MKVREIMTVDPVTVSPEDTVRRAASLLRRHNVSGLPVVDENGVVGMVTEADILALLKTGDLSSDLWLPSPLEFIEVPIREAINWEKTRAALSDVGEVKVRRVMTMPAIVISPEEEIDRAAALMLKEGVARLPVVEKGRLVGIVARRDIVQGLGASFSEEGGAE</sequence>
<dbReference type="SMART" id="SM00116">
    <property type="entry name" value="CBS"/>
    <property type="match status" value="2"/>
</dbReference>
<dbReference type="GO" id="GO:0009086">
    <property type="term" value="P:methionine biosynthetic process"/>
    <property type="evidence" value="ECO:0007669"/>
    <property type="project" value="UniProtKB-KW"/>
</dbReference>
<dbReference type="PANTHER" id="PTHR43080:SF2">
    <property type="entry name" value="CBS DOMAIN-CONTAINING PROTEIN"/>
    <property type="match status" value="1"/>
</dbReference>
<gene>
    <name evidence="5" type="ORF">HWN36_07035</name>
</gene>
<comment type="caution">
    <text evidence="5">The sequence shown here is derived from an EMBL/GenBank/DDBJ whole genome shotgun (WGS) entry which is preliminary data.</text>
</comment>
<dbReference type="Gene3D" id="3.10.580.10">
    <property type="entry name" value="CBS-domain"/>
    <property type="match status" value="1"/>
</dbReference>
<evidence type="ECO:0000256" key="1">
    <source>
        <dbReference type="ARBA" id="ARBA00023122"/>
    </source>
</evidence>
<feature type="domain" description="CBS" evidence="4">
    <location>
        <begin position="7"/>
        <end position="63"/>
    </location>
</feature>
<dbReference type="AlphaFoldDB" id="A0A7K4HP67"/>
<evidence type="ECO:0000313" key="6">
    <source>
        <dbReference type="Proteomes" id="UP000570823"/>
    </source>
</evidence>
<dbReference type="InterPro" id="IPR000644">
    <property type="entry name" value="CBS_dom"/>
</dbReference>
<dbReference type="CDD" id="cd04586">
    <property type="entry name" value="CBS_pair_BON_assoc"/>
    <property type="match status" value="1"/>
</dbReference>
<reference evidence="5 6" key="1">
    <citation type="submission" date="2020-06" db="EMBL/GenBank/DDBJ databases">
        <title>Methanofollis fontis sp. nov., a methanogen isolated from marine sediments near a cold seep at Four-Way Closure Ridge offshore southwestern Taiwan.</title>
        <authorList>
            <person name="Chen S.-C."/>
            <person name="Teng N.-H."/>
            <person name="Lin Y.-S."/>
            <person name="Lai M.-C."/>
            <person name="Chen H.-H."/>
            <person name="Wang C.-C."/>
        </authorList>
    </citation>
    <scope>NUCLEOTIDE SEQUENCE [LARGE SCALE GENOMIC DNA]</scope>
    <source>
        <strain evidence="5 6">DSM 2702</strain>
    </source>
</reference>
<keyword evidence="2" id="KW-0028">Amino-acid biosynthesis</keyword>
<dbReference type="PROSITE" id="PS51371">
    <property type="entry name" value="CBS"/>
    <property type="match status" value="2"/>
</dbReference>
<dbReference type="InterPro" id="IPR046342">
    <property type="entry name" value="CBS_dom_sf"/>
</dbReference>
<accession>A0A7K4HP67</accession>
<dbReference type="InterPro" id="IPR051257">
    <property type="entry name" value="Diverse_CBS-Domain"/>
</dbReference>
<evidence type="ECO:0000256" key="2">
    <source>
        <dbReference type="ARBA" id="ARBA00023167"/>
    </source>
</evidence>
<feature type="domain" description="CBS" evidence="4">
    <location>
        <begin position="103"/>
        <end position="159"/>
    </location>
</feature>
<evidence type="ECO:0000259" key="4">
    <source>
        <dbReference type="PROSITE" id="PS51371"/>
    </source>
</evidence>
<proteinExistence type="predicted"/>
<name>A0A7K4HP67_9EURY</name>
<dbReference type="RefSeq" id="WP_176788700.1">
    <property type="nucleotide sequence ID" value="NZ_JABXWR010000001.1"/>
</dbReference>
<evidence type="ECO:0000313" key="5">
    <source>
        <dbReference type="EMBL" id="NVO67066.1"/>
    </source>
</evidence>
<dbReference type="SUPFAM" id="SSF54631">
    <property type="entry name" value="CBS-domain pair"/>
    <property type="match status" value="1"/>
</dbReference>